<evidence type="ECO:0000259" key="2">
    <source>
        <dbReference type="Pfam" id="PF08549"/>
    </source>
</evidence>
<accession>A0AAN6LZ40</accession>
<feature type="domain" description="SWI/SNF and RSC complexes subunit Ssr4 N-terminal" evidence="2">
    <location>
        <begin position="12"/>
        <end position="216"/>
    </location>
</feature>
<dbReference type="EMBL" id="WVTA01000008">
    <property type="protein sequence ID" value="KAK3208005.1"/>
    <property type="molecule type" value="Genomic_DNA"/>
</dbReference>
<protein>
    <recommendedName>
        <fullName evidence="6">DUF1750-domain-containing protein</fullName>
    </recommendedName>
</protein>
<feature type="domain" description="SWI/SNF and RSC complexes subunit Ssr4 C-terminal" evidence="3">
    <location>
        <begin position="262"/>
        <end position="677"/>
    </location>
</feature>
<feature type="region of interest" description="Disordered" evidence="1">
    <location>
        <begin position="210"/>
        <end position="266"/>
    </location>
</feature>
<evidence type="ECO:0000313" key="5">
    <source>
        <dbReference type="Proteomes" id="UP001280581"/>
    </source>
</evidence>
<dbReference type="Pfam" id="PF08549">
    <property type="entry name" value="SWI-SNF_Ssr4_N"/>
    <property type="match status" value="1"/>
</dbReference>
<proteinExistence type="predicted"/>
<dbReference type="InterPro" id="IPR046464">
    <property type="entry name" value="SWI-SNF_Ssr4_C"/>
</dbReference>
<evidence type="ECO:0008006" key="6">
    <source>
        <dbReference type="Google" id="ProtNLM"/>
    </source>
</evidence>
<feature type="compositionally biased region" description="Low complexity" evidence="1">
    <location>
        <begin position="514"/>
        <end position="530"/>
    </location>
</feature>
<dbReference type="InterPro" id="IPR013859">
    <property type="entry name" value="Ssr4_N"/>
</dbReference>
<evidence type="ECO:0000256" key="1">
    <source>
        <dbReference type="SAM" id="MobiDB-lite"/>
    </source>
</evidence>
<sequence>MYGMNQTYNVPQDPSAQVPNQLLPHIHLVSSYRFPTAPSLQPQHALDYLIKAPEIVRNAAPVAWTFFAQPPQDGTAMLVWQPPRMGTHFASDGLVWADAELSYEMNLNGFQLQVLVHKSGCFYPHEPFAAHARFRYRITNGPRQFDDKLWLVHYSMAEPSMRIPAQNIPMTREVQQQLATRSSLQQAGQLIRKEFMLGDTANFPKVEFAQAGARPQPTSYGANPMTNRYPYGSQQPPVKRPRTNQPSRPGAAGAGPADATIEEEENATQDTFDFMTPRDISFSRYKQHHEWMEEIFSSPHAFPKIKPIDLGVGLMGELYHLTEDILDAAKGDAPIDKDGNLNENYDQQVKSYEPLSPEKLKLFETRVSQYETTEKAEIEKMKAAHAKKMAALKRSRAYIKAERRLRDSPRSVGVEEDNSDPSDVIVQDLEKYLGVQFDTKKLVVCVDKGGFIEAQQPQPERLQVNGNGSTPSNGVGESNGSAPDGNTEGDNTAASLLDQFGSGSLGGTPIGNISLPALSQPQSQAQSAVATPNPTGGDTAQNTILNDQAANLDPASTANDLLDLDVEMSGMTNTDSKGDADWVMVPNQDTTQQAGTNIAQPPTSNDASADATAMTTSGVDTEVGGMFDTTDFGSFDNLDTAGDALADYTNVGDDNMGLDLVDDSAFGDAFHGTEMHHGETGEESQS</sequence>
<name>A0AAN6LZ40_9PLEO</name>
<dbReference type="AlphaFoldDB" id="A0AAN6LZ40"/>
<dbReference type="Pfam" id="PF20497">
    <property type="entry name" value="SWI-SNF_Ssr4_C"/>
    <property type="match status" value="1"/>
</dbReference>
<feature type="compositionally biased region" description="Polar residues" evidence="1">
    <location>
        <begin position="216"/>
        <end position="236"/>
    </location>
</feature>
<dbReference type="Proteomes" id="UP001280581">
    <property type="component" value="Unassembled WGS sequence"/>
</dbReference>
<feature type="region of interest" description="Disordered" evidence="1">
    <location>
        <begin position="456"/>
        <end position="540"/>
    </location>
</feature>
<feature type="compositionally biased region" description="Low complexity" evidence="1">
    <location>
        <begin position="249"/>
        <end position="259"/>
    </location>
</feature>
<keyword evidence="5" id="KW-1185">Reference proteome</keyword>
<evidence type="ECO:0000259" key="3">
    <source>
        <dbReference type="Pfam" id="PF20497"/>
    </source>
</evidence>
<gene>
    <name evidence="4" type="ORF">GRF29_96g1152545</name>
</gene>
<comment type="caution">
    <text evidence="4">The sequence shown here is derived from an EMBL/GenBank/DDBJ whole genome shotgun (WGS) entry which is preliminary data.</text>
</comment>
<evidence type="ECO:0000313" key="4">
    <source>
        <dbReference type="EMBL" id="KAK3208005.1"/>
    </source>
</evidence>
<feature type="compositionally biased region" description="Polar residues" evidence="1">
    <location>
        <begin position="464"/>
        <end position="481"/>
    </location>
</feature>
<organism evidence="4 5">
    <name type="scientific">Pseudopithomyces chartarum</name>
    <dbReference type="NCBI Taxonomy" id="1892770"/>
    <lineage>
        <taxon>Eukaryota</taxon>
        <taxon>Fungi</taxon>
        <taxon>Dikarya</taxon>
        <taxon>Ascomycota</taxon>
        <taxon>Pezizomycotina</taxon>
        <taxon>Dothideomycetes</taxon>
        <taxon>Pleosporomycetidae</taxon>
        <taxon>Pleosporales</taxon>
        <taxon>Massarineae</taxon>
        <taxon>Didymosphaeriaceae</taxon>
        <taxon>Pseudopithomyces</taxon>
    </lineage>
</organism>
<dbReference type="GO" id="GO:0006338">
    <property type="term" value="P:chromatin remodeling"/>
    <property type="evidence" value="ECO:0007669"/>
    <property type="project" value="InterPro"/>
</dbReference>
<reference evidence="4 5" key="1">
    <citation type="submission" date="2021-02" db="EMBL/GenBank/DDBJ databases">
        <title>Genome assembly of Pseudopithomyces chartarum.</title>
        <authorList>
            <person name="Jauregui R."/>
            <person name="Singh J."/>
            <person name="Voisey C."/>
        </authorList>
    </citation>
    <scope>NUCLEOTIDE SEQUENCE [LARGE SCALE GENOMIC DNA]</scope>
    <source>
        <strain evidence="4 5">AGR01</strain>
    </source>
</reference>